<protein>
    <submittedName>
        <fullName evidence="5">Uncharacterized protein</fullName>
    </submittedName>
</protein>
<organism evidence="5">
    <name type="scientific">uncultured Caudovirales phage</name>
    <dbReference type="NCBI Taxonomy" id="2100421"/>
    <lineage>
        <taxon>Viruses</taxon>
        <taxon>Duplodnaviria</taxon>
        <taxon>Heunggongvirae</taxon>
        <taxon>Uroviricota</taxon>
        <taxon>Caudoviricetes</taxon>
        <taxon>Peduoviridae</taxon>
        <taxon>Maltschvirus</taxon>
        <taxon>Maltschvirus maltsch</taxon>
    </lineage>
</organism>
<feature type="region of interest" description="Disordered" evidence="2">
    <location>
        <begin position="2325"/>
        <end position="2344"/>
    </location>
</feature>
<feature type="region of interest" description="Disordered" evidence="2">
    <location>
        <begin position="513"/>
        <end position="548"/>
    </location>
</feature>
<feature type="region of interest" description="Disordered" evidence="2">
    <location>
        <begin position="1725"/>
        <end position="1750"/>
    </location>
</feature>
<feature type="region of interest" description="Disordered" evidence="2">
    <location>
        <begin position="2426"/>
        <end position="2448"/>
    </location>
</feature>
<feature type="region of interest" description="Disordered" evidence="2">
    <location>
        <begin position="1563"/>
        <end position="1598"/>
    </location>
</feature>
<feature type="region of interest" description="Disordered" evidence="2">
    <location>
        <begin position="436"/>
        <end position="498"/>
    </location>
</feature>
<feature type="region of interest" description="Disordered" evidence="2">
    <location>
        <begin position="709"/>
        <end position="754"/>
    </location>
</feature>
<feature type="compositionally biased region" description="Basic and acidic residues" evidence="2">
    <location>
        <begin position="2491"/>
        <end position="2507"/>
    </location>
</feature>
<feature type="region of interest" description="Disordered" evidence="2">
    <location>
        <begin position="3655"/>
        <end position="3683"/>
    </location>
</feature>
<feature type="compositionally biased region" description="Basic and acidic residues" evidence="2">
    <location>
        <begin position="1085"/>
        <end position="1102"/>
    </location>
</feature>
<proteinExistence type="predicted"/>
<accession>A0A6J5NY77</accession>
<feature type="region of interest" description="Disordered" evidence="2">
    <location>
        <begin position="2462"/>
        <end position="2507"/>
    </location>
</feature>
<feature type="region of interest" description="Disordered" evidence="2">
    <location>
        <begin position="1"/>
        <end position="20"/>
    </location>
</feature>
<feature type="coiled-coil region" evidence="1">
    <location>
        <begin position="120"/>
        <end position="185"/>
    </location>
</feature>
<evidence type="ECO:0000313" key="5">
    <source>
        <dbReference type="EMBL" id="CAB4163772.1"/>
    </source>
</evidence>
<feature type="region of interest" description="Disordered" evidence="2">
    <location>
        <begin position="1158"/>
        <end position="1180"/>
    </location>
</feature>
<feature type="region of interest" description="Disordered" evidence="2">
    <location>
        <begin position="2167"/>
        <end position="2202"/>
    </location>
</feature>
<reference evidence="5" key="1">
    <citation type="submission" date="2020-04" db="EMBL/GenBank/DDBJ databases">
        <authorList>
            <person name="Chiriac C."/>
            <person name="Salcher M."/>
            <person name="Ghai R."/>
            <person name="Kavagutti S V."/>
        </authorList>
    </citation>
    <scope>NUCLEOTIDE SEQUENCE</scope>
</reference>
<feature type="compositionally biased region" description="Basic and acidic residues" evidence="2">
    <location>
        <begin position="1740"/>
        <end position="1750"/>
    </location>
</feature>
<feature type="region of interest" description="Disordered" evidence="2">
    <location>
        <begin position="2822"/>
        <end position="2855"/>
    </location>
</feature>
<evidence type="ECO:0000256" key="1">
    <source>
        <dbReference type="SAM" id="Coils"/>
    </source>
</evidence>
<keyword evidence="3" id="KW-1133">Transmembrane helix</keyword>
<feature type="coiled-coil region" evidence="1">
    <location>
        <begin position="1185"/>
        <end position="1266"/>
    </location>
</feature>
<keyword evidence="1" id="KW-0175">Coiled coil</keyword>
<feature type="compositionally biased region" description="Basic and acidic residues" evidence="2">
    <location>
        <begin position="928"/>
        <end position="952"/>
    </location>
</feature>
<evidence type="ECO:0000313" key="4">
    <source>
        <dbReference type="EMBL" id="CAB4149745.1"/>
    </source>
</evidence>
<keyword evidence="3" id="KW-0812">Transmembrane</keyword>
<feature type="compositionally biased region" description="Basic and acidic residues" evidence="2">
    <location>
        <begin position="1899"/>
        <end position="1912"/>
    </location>
</feature>
<feature type="region of interest" description="Disordered" evidence="2">
    <location>
        <begin position="1899"/>
        <end position="1930"/>
    </location>
</feature>
<feature type="transmembrane region" description="Helical" evidence="3">
    <location>
        <begin position="3496"/>
        <end position="3516"/>
    </location>
</feature>
<feature type="compositionally biased region" description="Basic and acidic residues" evidence="2">
    <location>
        <begin position="436"/>
        <end position="451"/>
    </location>
</feature>
<feature type="compositionally biased region" description="Low complexity" evidence="2">
    <location>
        <begin position="2839"/>
        <end position="2850"/>
    </location>
</feature>
<feature type="compositionally biased region" description="Low complexity" evidence="2">
    <location>
        <begin position="520"/>
        <end position="542"/>
    </location>
</feature>
<dbReference type="PANTHER" id="PTHR34491:SF156">
    <property type="entry name" value="KINESIN MOTOR DOMAIN-CONTAINING PROTEIN"/>
    <property type="match status" value="1"/>
</dbReference>
<feature type="compositionally biased region" description="Basic and acidic residues" evidence="2">
    <location>
        <begin position="960"/>
        <end position="972"/>
    </location>
</feature>
<keyword evidence="3" id="KW-0472">Membrane</keyword>
<gene>
    <name evidence="4" type="ORF">UFOVP543_24</name>
    <name evidence="5" type="ORF">UFOVP804_52</name>
</gene>
<feature type="compositionally biased region" description="Basic and acidic residues" evidence="2">
    <location>
        <begin position="2184"/>
        <end position="2196"/>
    </location>
</feature>
<evidence type="ECO:0000256" key="2">
    <source>
        <dbReference type="SAM" id="MobiDB-lite"/>
    </source>
</evidence>
<feature type="region of interest" description="Disordered" evidence="2">
    <location>
        <begin position="1070"/>
        <end position="1102"/>
    </location>
</feature>
<dbReference type="PANTHER" id="PTHR34491">
    <property type="entry name" value="A-TYPE INCLUSION PROTEIN, PUTATIVE-RELATED"/>
    <property type="match status" value="1"/>
</dbReference>
<dbReference type="EMBL" id="LR796756">
    <property type="protein sequence ID" value="CAB4163772.1"/>
    <property type="molecule type" value="Genomic_DNA"/>
</dbReference>
<name>A0A6J5NY77_9CAUD</name>
<evidence type="ECO:0000256" key="3">
    <source>
        <dbReference type="SAM" id="Phobius"/>
    </source>
</evidence>
<feature type="region of interest" description="Disordered" evidence="2">
    <location>
        <begin position="928"/>
        <end position="1008"/>
    </location>
</feature>
<sequence>MDNQEFSDADLGLTPAVKPENKNVVTPEVVAPAVKKRDWNSVSDDDLFAPAKPSLFKPESLFQDVSPLITSKLSHGEAVVLTTNGTHKQLGYWDKNGMTFNTKPPTRKYTENGKATIEEYDKEASDKRDYEALVKNLNDKKTALAEMSAHSSENPGSARYTSGYSADLISSIRDLEEEVRAKKNEKFDPENVLAIQRGEGSITTFNQHLARSAGHTLATLPGFTATAPIGFKVGMKAPGAWKVVAAPIGAAITGTLGGMVTGSAYQALENWVIPVSEQERINTMTSPGAATAGDTASLAVAFNLQKLSTLGKAVGIGAKSSAMRNAARVEIAKNAVGMVPIGAAGRGASAVQAEFGKKYDADGNQIENKGFSFGNVAKEVFSPSGIGHDLLTGSFIRGANKVGRLAEFHKAGAWLASKTVPNGKISPEQKAMFDEAVKAQAEAEAKAKAEEAANPGQQAQPGPDKTASGSKAPAAGSVEPMPEFPPETASDEQKSAWLSSAQAWHKKYGATHEYDGTPKAAQPQAAQPQAAQPQAQPEAAAQTNASSGETIASRYRSMLKNVIEGKAGSGIFGPRFEGTNKRGKTYEQVVLEAIKKIQDGDLSSLGVDGDVGPDVFARIMRENPGVLEALIVSPRGRSTILPDATHADLHDLSQLDPDILSLIPDHTAKRLKAGLKWAPNIDNLWTWVSPNPRFPGETAKDTSIFETQVPRRETAPAEPAPRKLTPQEQEAEDLKDFDPNSVNPEIPSVPKRMGYYGDETIPGYKPEFNISGHKGAAEGVQPIVKQPSIPESFFEGLDPIVKRQSGGYTTLVRAMVNDPQVPEAIRNQIKQKIEADKVGFDLIDQAQKEWSKNRQIANKAVKEQPGKENVEFRQDGMPVDQSAHLFASENRKQIAEAQAAWDAQYRDKFHEDGSMRATKAYEIKKDAEAEAKKKHLESKALEREVAAERAKNEAAAQKQAELKAKNEAEKQAKQQPVAEKAKPEPESKNKDLEDRLSPEDIAWINEPRNDHQLAVFAKGAKSIIEVIKRPFSSGEGMSLEKTKAMLERTEATKDDPDIRDLRKMHELRIKYHSGETQGAKPKKPVKPEPVEPVDVEPKESDAKLVARRDSLVEDAREFRELEDDASYKEFMDKAKELNDRIKDPKKKIVFETEKDLNEKEDTIATENEVETPEPSKDEDIRTEAIDLARQAIKDWEAQKAKLEKLNDRKPSEKTEKQIRAIQNKIESNRAAIDSMVSKERARRAKLDPLQDKVDLLEQNKANAQAKQDLTRLIELEASNTFKSGKITSIKNYSAVLGKSISDLYDATKKSMDKGKKDALESILKIVNLIHDFEKYEDLTNVEGPAKESILRASKAYADILAGKDPALRVYGLQQTFKHLKTLYWKSGDGESKAVIEARKFFESGMPVEQKAPEAEAEAPKPKGEIQIEKDILDKVHEEHKKGRSAFQAMSHGDWEMFRSKRLEAIKTATKLLKQLLKQKNSDARNEKIDKAVRSVEEAFDEILKTGALDPSDKSSNLEHVKRGTRFESIHNDLVDAIDNFNALDGLTGRKIDVDKRVDQVNKAFAERNGNPEPTAKPDKAPEAEAEQPEGPTLSKDKSDLISKVLYHESLANDEPDAKQLGREYKKKDSAIRVLVDFLNMVSVLEGAKQPYNKDFVLNPEAVARGGKIVYDALSLSLDRPGDGVSDYFMGEILKNFKYLRYQTHVKGATEMNKLLKEALRLSKMDEPAQEAVKPKKVKPKKEVDQQKDSNDPVEKTIKIILALEAFTNEAQNYSVVQKRESQGTDGKWYSMGNFPAGVKQKFGQSPRNNGWVLRHNVSMTTHGVVHATKEGAQEALANYQKKQSSDFEKALREMNDEKLQSQLKFWMKEGEKHGNNNNKQKEFAELIDTLNAEFDKEVEAPKAPETPKEPEAPKATGPSPAEIAKKKAEDEAIAADAKANKDTWVDVNDGITYTKDAQGGEIPISVTVDKKSPSYNGAKKVIKAGVDLDGTEPYQEIMPKGAKYFTNGRLIYIEAESALDRTPLRKNQTRKMEDVDMANRAGDAVVKINGKRWIDVTLPDEPQSLTFEVLESSHKKASEGIIRISTAWSTARNGVNAQVFYSPDILRQLMKNMDKDTTLRLVYTDFGGSKEPVVMAMAVKNGKIVGLAMPLNPTVGSMGRLYNPKAKASQTEAEPEAELMASEDAMRAAEQGREQPKSAQGDLLKVEGENYQRKVKPGVLIGEDGLPIRPGASIRGTGELAGLSGSGKEYTEGGYPTWFDVGHNETEYTVGKKFRDVEPESVVDVYGSPPDTGFEPGDVFSPREDMFVLGIDGKLRKTQADKYTPDHEEWLHSEGDPDAAPRPDYDKDNWVPRKYGWYGRVNHPVYDTNGNVVIRGAISVTLNPATVVKSNASKEAGVELQTKDGRVKVRAKMPAETAQTLKEQIARQMESDPDSTDSPSKNLHIDRPEHYDVYVFDESVSARRERGISSEDGSPTELAGSGHQNRTGNPELDKLYDTRSTPETEKSTLERIDKSLDKPMDIVNAVDMVLHDLPETPRSKLLRSLSRVAKSRGLQISFLSTKSEGAYGMGKNTDGSFRTGLGAYMQRGQTIRIFMPDVKAEVSARGYKMMDSIIYVMSHEIGHHHTLQLITENAKITGVGENSIGFKDRVKALMDYVVVHNLRDLSVIRPEGHLEYGLTKEAEFMAEVISNPRFRDILNKIPAMPDKNVRTGKQSVLDQIFTAIKYAFKTIGINIDKGTIFDRATELYAEALATENAPMSTDQSIAREGALGFEPLYRWSPEGKPAATPEQMSLELEANKSDIDKLNSKNPDEVQKGLDGIVGDAELMPPGGGGGGGAQPSPGSGSAPRAGKTKKQKAFDFVTLRALSGISVKAHQNARRYPNSAALRAIANFIHARPGSQSRAFQRDIPTSISVARQKFQNKFVDIMSPIRSMLDGFKDAPNGGPTAAEQRELVYRTIHDMATGTIPVSTGKLGEVATKIGGLMKELHDYRTLAGEKIGEIADYFPAKYDSDRIAQNEQAFVNDAAKAYEITISDIDSGPFYDNAKLKKKAAEFKAEAQAEKAKMMGISVADMLKMTKGQLDTAVRAKSKELADILFRTHQRGMSQEEFSSIFGSDTVMNGSESASMKRVFVGKAQRVMQKWQHADPFRVVTSYIASATKRAEMVRKFGDDGKIWENYSSKMERDGVPRQVIREMRRLMRKAAGIGTPPRAEGDQVYVDSLALITASAALGKSALNNLVEPVAMGGRANSLRRMAEGYIKTWAYSARNILKLSSTLEHKIGPTFWEAYGHHIGSIHKSIDDAWTMGHTTDPELDNTGSTLRWLTNRVYKANLMDATETAKQTASISIAHKYLTDLAKLTKKQHWMNDIGMDPAQSTADNLSELGIQPGLQKKFADWMLSLDGLTKQQLMDKITKGDQMSRLFEEAVIRFGKQSSVTSNRAHKPEFQDSSGGATVLTLMNFSYSFAAEVNSRVYDNIKQSVSAAPKGKTYGATDRAMMLAAPVISGAMAVAAYYLLFELKQKMYPTDMSNAMLGQNPWAKALNALSYAGFMGPKFEYAMKFVQRDQLPGGPAVKMASNVGRAAASAASLPFSDKSPGAVQKSLVKAALPIAKGGIVAGASAANPILGAAAVQATNMTQPQNALLESFDDKKKKGIGDFLEAAPPGYKKMDGKGMEAKQPGKKK</sequence>
<dbReference type="EMBL" id="LR796531">
    <property type="protein sequence ID" value="CAB4149745.1"/>
    <property type="molecule type" value="Genomic_DNA"/>
</dbReference>
<feature type="compositionally biased region" description="Basic and acidic residues" evidence="2">
    <location>
        <begin position="979"/>
        <end position="998"/>
    </location>
</feature>